<sequence length="130" mass="14791">NNQTNTQDSDYYATEDDGEWQIGQLPLPLVSVVPDVIRRCPVCFKKTKVVTWCCAACTKFAQRIRQAYSKNSSARVPKCAHPLSNPQPKCGACRLKIYVYYWNRKHPKIPCGLPSLELEESEPSEPWSES</sequence>
<proteinExistence type="predicted"/>
<feature type="non-terminal residue" evidence="1">
    <location>
        <position position="1"/>
    </location>
</feature>
<name>A0A146LRA6_LYGHE</name>
<organism evidence="1">
    <name type="scientific">Lygus hesperus</name>
    <name type="common">Western plant bug</name>
    <dbReference type="NCBI Taxonomy" id="30085"/>
    <lineage>
        <taxon>Eukaryota</taxon>
        <taxon>Metazoa</taxon>
        <taxon>Ecdysozoa</taxon>
        <taxon>Arthropoda</taxon>
        <taxon>Hexapoda</taxon>
        <taxon>Insecta</taxon>
        <taxon>Pterygota</taxon>
        <taxon>Neoptera</taxon>
        <taxon>Paraneoptera</taxon>
        <taxon>Hemiptera</taxon>
        <taxon>Heteroptera</taxon>
        <taxon>Panheteroptera</taxon>
        <taxon>Cimicomorpha</taxon>
        <taxon>Miridae</taxon>
        <taxon>Mirini</taxon>
        <taxon>Lygus</taxon>
    </lineage>
</organism>
<evidence type="ECO:0000313" key="1">
    <source>
        <dbReference type="EMBL" id="JAQ09665.1"/>
    </source>
</evidence>
<protein>
    <submittedName>
        <fullName evidence="1">Uncharacterized protein</fullName>
    </submittedName>
</protein>
<dbReference type="EMBL" id="GDHC01008964">
    <property type="protein sequence ID" value="JAQ09665.1"/>
    <property type="molecule type" value="Transcribed_RNA"/>
</dbReference>
<gene>
    <name evidence="1" type="ORF">g.27873</name>
</gene>
<accession>A0A146LRA6</accession>
<reference evidence="1" key="1">
    <citation type="journal article" date="2016" name="Gigascience">
        <title>De novo construction of an expanded transcriptome assembly for the western tarnished plant bug, Lygus hesperus.</title>
        <authorList>
            <person name="Tassone E.E."/>
            <person name="Geib S.M."/>
            <person name="Hall B."/>
            <person name="Fabrick J.A."/>
            <person name="Brent C.S."/>
            <person name="Hull J.J."/>
        </authorList>
    </citation>
    <scope>NUCLEOTIDE SEQUENCE</scope>
</reference>
<dbReference type="AlphaFoldDB" id="A0A146LRA6"/>